<keyword evidence="5" id="KW-1185">Reference proteome</keyword>
<dbReference type="PRINTS" id="PR00834">
    <property type="entry name" value="PROTEASES2C"/>
</dbReference>
<dbReference type="InterPro" id="IPR051201">
    <property type="entry name" value="Chloro_Bact_Ser_Proteases"/>
</dbReference>
<evidence type="ECO:0000256" key="2">
    <source>
        <dbReference type="ARBA" id="ARBA00022670"/>
    </source>
</evidence>
<proteinExistence type="inferred from homology"/>
<dbReference type="EMBL" id="JBGLYH010000003">
    <property type="protein sequence ID" value="MEZ7195467.1"/>
    <property type="molecule type" value="Genomic_DNA"/>
</dbReference>
<dbReference type="GO" id="GO:0008233">
    <property type="term" value="F:peptidase activity"/>
    <property type="evidence" value="ECO:0007669"/>
    <property type="project" value="UniProtKB-KW"/>
</dbReference>
<reference evidence="4 5" key="1">
    <citation type="submission" date="2024-08" db="EMBL/GenBank/DDBJ databases">
        <title>Sulfate-reducing bacteria isolated from formation water of the oil field in Kazakhstan and description of Pseudodesulfovibrio sp.</title>
        <authorList>
            <person name="Bidzhieva S.K."/>
            <person name="Tourova T.P."/>
            <person name="Grouzdev D.S."/>
            <person name="Beletsky A.V."/>
            <person name="Sokolova D.S."/>
            <person name="Samigullina S.R."/>
            <person name="Poltaraus A.B."/>
            <person name="Avtukh A.N."/>
            <person name="Tereshina V.M."/>
            <person name="Zhaparov N.S."/>
            <person name="Mardanov A.V."/>
            <person name="Nazina T.N."/>
        </authorList>
    </citation>
    <scope>NUCLEOTIDE SEQUENCE [LARGE SCALE GENOMIC DNA]</scope>
    <source>
        <strain evidence="4 5">9FUS</strain>
    </source>
</reference>
<dbReference type="EC" id="3.4.21.-" evidence="4"/>
<dbReference type="GO" id="GO:0006508">
    <property type="term" value="P:proteolysis"/>
    <property type="evidence" value="ECO:0007669"/>
    <property type="project" value="UniProtKB-KW"/>
</dbReference>
<gene>
    <name evidence="4" type="ORF">AB6M95_01790</name>
</gene>
<dbReference type="PANTHER" id="PTHR43343:SF3">
    <property type="entry name" value="PROTEASE DO-LIKE 8, CHLOROPLASTIC"/>
    <property type="match status" value="1"/>
</dbReference>
<evidence type="ECO:0000313" key="4">
    <source>
        <dbReference type="EMBL" id="MEZ7195467.1"/>
    </source>
</evidence>
<dbReference type="SUPFAM" id="SSF50494">
    <property type="entry name" value="Trypsin-like serine proteases"/>
    <property type="match status" value="1"/>
</dbReference>
<dbReference type="Pfam" id="PF13365">
    <property type="entry name" value="Trypsin_2"/>
    <property type="match status" value="1"/>
</dbReference>
<dbReference type="InterPro" id="IPR001940">
    <property type="entry name" value="Peptidase_S1C"/>
</dbReference>
<comment type="similarity">
    <text evidence="1">Belongs to the peptidase S1C family.</text>
</comment>
<sequence>MKLCNLNTSADIFWTSSRSTIGGIDDEFTRYFYESLTARGYNVVGDPKKIFDRQEELTRARYLVAADIKDIKTNICRLYDFWSGDSLGTENGEVWMKVQWTVYSPLEKKTLLQVTTTGYQKSVEERADGYTSLLFESFASAAEELSTDKDFFDLVSGRRVKASLTMQKSVGDEMSIPAVEQYITPFAEDPTRVTDSTVTIRTAYGHGSGLIVTDDGYIITNQHVVGQSKDVSVVFSNGFELSGTVIKVHPTRDVALVKAAVKSAKPFPIRRTGVKVMETVFPVGTPLELELRATITRGVVSAIREDKDTGLHFIQTDADIQPGNSGGPLVDVNGNVIGVCVSGYGERSIGINQFIPIREALSALNINMVDK</sequence>
<dbReference type="Gene3D" id="2.40.10.10">
    <property type="entry name" value="Trypsin-like serine proteases"/>
    <property type="match status" value="2"/>
</dbReference>
<evidence type="ECO:0000256" key="1">
    <source>
        <dbReference type="ARBA" id="ARBA00010541"/>
    </source>
</evidence>
<evidence type="ECO:0000256" key="3">
    <source>
        <dbReference type="ARBA" id="ARBA00022801"/>
    </source>
</evidence>
<name>A0ABV4JXN5_9BACT</name>
<accession>A0ABV4JXN5</accession>
<dbReference type="PANTHER" id="PTHR43343">
    <property type="entry name" value="PEPTIDASE S12"/>
    <property type="match status" value="1"/>
</dbReference>
<dbReference type="InterPro" id="IPR009003">
    <property type="entry name" value="Peptidase_S1_PA"/>
</dbReference>
<dbReference type="RefSeq" id="WP_371385017.1">
    <property type="nucleotide sequence ID" value="NZ_JBGLYH010000003.1"/>
</dbReference>
<dbReference type="Proteomes" id="UP001568698">
    <property type="component" value="Unassembled WGS sequence"/>
</dbReference>
<evidence type="ECO:0000313" key="5">
    <source>
        <dbReference type="Proteomes" id="UP001568698"/>
    </source>
</evidence>
<dbReference type="InterPro" id="IPR043504">
    <property type="entry name" value="Peptidase_S1_PA_chymotrypsin"/>
</dbReference>
<keyword evidence="2 4" id="KW-0645">Protease</keyword>
<comment type="caution">
    <text evidence="4">The sequence shown here is derived from an EMBL/GenBank/DDBJ whole genome shotgun (WGS) entry which is preliminary data.</text>
</comment>
<keyword evidence="3 4" id="KW-0378">Hydrolase</keyword>
<organism evidence="4 5">
    <name type="scientific">Pseudodesulfovibrio karagichevae</name>
    <dbReference type="NCBI Taxonomy" id="3239305"/>
    <lineage>
        <taxon>Bacteria</taxon>
        <taxon>Pseudomonadati</taxon>
        <taxon>Thermodesulfobacteriota</taxon>
        <taxon>Desulfovibrionia</taxon>
        <taxon>Desulfovibrionales</taxon>
        <taxon>Desulfovibrionaceae</taxon>
    </lineage>
</organism>
<protein>
    <submittedName>
        <fullName evidence="4">S1C family serine protease</fullName>
        <ecNumber evidence="4">3.4.21.-</ecNumber>
    </submittedName>
</protein>